<dbReference type="InterPro" id="IPR036390">
    <property type="entry name" value="WH_DNA-bd_sf"/>
</dbReference>
<dbReference type="Proteomes" id="UP001553148">
    <property type="component" value="Unassembled WGS sequence"/>
</dbReference>
<keyword evidence="3" id="KW-0804">Transcription</keyword>
<dbReference type="PANTHER" id="PTHR24567">
    <property type="entry name" value="CRP FAMILY TRANSCRIPTIONAL REGULATORY PROTEIN"/>
    <property type="match status" value="1"/>
</dbReference>
<sequence>MIYRPHRAVLGETLWRQLCSLAPELQRPSGSTLMRQGEPGTHVVALSSGATTVILTGAEGESTLLAVRGAGELFGELSVLDGQPRSASVIAVRPCRVHVIAGPAFKAFVTEHQLLDVMLRHAIARVRTAETVRLELATAPVSRRLASALCRLVETAWPDAGSVPVEIPLTQEQLGQLIGASRKAVGTVISAWRSEGWVQTSPSGGLSIQNLYAVRQQVQRAM</sequence>
<dbReference type="SUPFAM" id="SSF51206">
    <property type="entry name" value="cAMP-binding domain-like"/>
    <property type="match status" value="1"/>
</dbReference>
<dbReference type="InterPro" id="IPR036388">
    <property type="entry name" value="WH-like_DNA-bd_sf"/>
</dbReference>
<evidence type="ECO:0000256" key="3">
    <source>
        <dbReference type="ARBA" id="ARBA00023163"/>
    </source>
</evidence>
<proteinExistence type="predicted"/>
<dbReference type="PROSITE" id="PS50042">
    <property type="entry name" value="CNMP_BINDING_3"/>
    <property type="match status" value="1"/>
</dbReference>
<comment type="caution">
    <text evidence="6">The sequence shown here is derived from an EMBL/GenBank/DDBJ whole genome shotgun (WGS) entry which is preliminary data.</text>
</comment>
<dbReference type="CDD" id="cd00038">
    <property type="entry name" value="CAP_ED"/>
    <property type="match status" value="1"/>
</dbReference>
<protein>
    <submittedName>
        <fullName evidence="6">Crp/Fnr family transcriptional regulator</fullName>
    </submittedName>
</protein>
<dbReference type="Gene3D" id="1.10.10.10">
    <property type="entry name" value="Winged helix-like DNA-binding domain superfamily/Winged helix DNA-binding domain"/>
    <property type="match status" value="1"/>
</dbReference>
<dbReference type="PROSITE" id="PS00889">
    <property type="entry name" value="CNMP_BINDING_2"/>
    <property type="match status" value="1"/>
</dbReference>
<feature type="domain" description="Cyclic nucleotide-binding" evidence="4">
    <location>
        <begin position="28"/>
        <end position="109"/>
    </location>
</feature>
<keyword evidence="2" id="KW-0238">DNA-binding</keyword>
<evidence type="ECO:0000256" key="2">
    <source>
        <dbReference type="ARBA" id="ARBA00023125"/>
    </source>
</evidence>
<dbReference type="InterPro" id="IPR018490">
    <property type="entry name" value="cNMP-bd_dom_sf"/>
</dbReference>
<evidence type="ECO:0000259" key="4">
    <source>
        <dbReference type="PROSITE" id="PS50042"/>
    </source>
</evidence>
<accession>A0ABV3KNW4</accession>
<evidence type="ECO:0000259" key="5">
    <source>
        <dbReference type="PROSITE" id="PS51063"/>
    </source>
</evidence>
<dbReference type="InterPro" id="IPR018488">
    <property type="entry name" value="cNMP-bd_CS"/>
</dbReference>
<dbReference type="SUPFAM" id="SSF46785">
    <property type="entry name" value="Winged helix' DNA-binding domain"/>
    <property type="match status" value="1"/>
</dbReference>
<dbReference type="PROSITE" id="PS51063">
    <property type="entry name" value="HTH_CRP_2"/>
    <property type="match status" value="1"/>
</dbReference>
<dbReference type="Gene3D" id="2.60.120.10">
    <property type="entry name" value="Jelly Rolls"/>
    <property type="match status" value="1"/>
</dbReference>
<dbReference type="EMBL" id="JBFAUJ010000006">
    <property type="protein sequence ID" value="MEV8461000.1"/>
    <property type="molecule type" value="Genomic_DNA"/>
</dbReference>
<gene>
    <name evidence="6" type="ORF">AB0470_15800</name>
</gene>
<evidence type="ECO:0000313" key="6">
    <source>
        <dbReference type="EMBL" id="MEV8461000.1"/>
    </source>
</evidence>
<dbReference type="InterPro" id="IPR014710">
    <property type="entry name" value="RmlC-like_jellyroll"/>
</dbReference>
<dbReference type="Pfam" id="PF00027">
    <property type="entry name" value="cNMP_binding"/>
    <property type="match status" value="1"/>
</dbReference>
<evidence type="ECO:0000313" key="7">
    <source>
        <dbReference type="Proteomes" id="UP001553148"/>
    </source>
</evidence>
<dbReference type="Pfam" id="PF13545">
    <property type="entry name" value="HTH_Crp_2"/>
    <property type="match status" value="1"/>
</dbReference>
<reference evidence="6 7" key="1">
    <citation type="submission" date="2024-06" db="EMBL/GenBank/DDBJ databases">
        <title>The Natural Products Discovery Center: Release of the First 8490 Sequenced Strains for Exploring Actinobacteria Biosynthetic Diversity.</title>
        <authorList>
            <person name="Kalkreuter E."/>
            <person name="Kautsar S.A."/>
            <person name="Yang D."/>
            <person name="Bader C.D."/>
            <person name="Teijaro C.N."/>
            <person name="Fluegel L."/>
            <person name="Davis C.M."/>
            <person name="Simpson J.R."/>
            <person name="Lauterbach L."/>
            <person name="Steele A.D."/>
            <person name="Gui C."/>
            <person name="Meng S."/>
            <person name="Li G."/>
            <person name="Viehrig K."/>
            <person name="Ye F."/>
            <person name="Su P."/>
            <person name="Kiefer A.F."/>
            <person name="Nichols A."/>
            <person name="Cepeda A.J."/>
            <person name="Yan W."/>
            <person name="Fan B."/>
            <person name="Jiang Y."/>
            <person name="Adhikari A."/>
            <person name="Zheng C.-J."/>
            <person name="Schuster L."/>
            <person name="Cowan T.M."/>
            <person name="Smanski M.J."/>
            <person name="Chevrette M.G."/>
            <person name="De Carvalho L.P.S."/>
            <person name="Shen B."/>
        </authorList>
    </citation>
    <scope>NUCLEOTIDE SEQUENCE [LARGE SCALE GENOMIC DNA]</scope>
    <source>
        <strain evidence="6 7">NPDC052360</strain>
    </source>
</reference>
<keyword evidence="7" id="KW-1185">Reference proteome</keyword>
<dbReference type="SMART" id="SM00100">
    <property type="entry name" value="cNMP"/>
    <property type="match status" value="1"/>
</dbReference>
<organism evidence="6 7">
    <name type="scientific">Streptomyces griseosporeus</name>
    <dbReference type="NCBI Taxonomy" id="1910"/>
    <lineage>
        <taxon>Bacteria</taxon>
        <taxon>Bacillati</taxon>
        <taxon>Actinomycetota</taxon>
        <taxon>Actinomycetes</taxon>
        <taxon>Kitasatosporales</taxon>
        <taxon>Streptomycetaceae</taxon>
        <taxon>Streptomyces</taxon>
    </lineage>
</organism>
<evidence type="ECO:0000256" key="1">
    <source>
        <dbReference type="ARBA" id="ARBA00023015"/>
    </source>
</evidence>
<dbReference type="InterPro" id="IPR000595">
    <property type="entry name" value="cNMP-bd_dom"/>
</dbReference>
<name>A0ABV3KNW4_STRGS</name>
<feature type="domain" description="HTH crp-type" evidence="5">
    <location>
        <begin position="139"/>
        <end position="212"/>
    </location>
</feature>
<dbReference type="InterPro" id="IPR012318">
    <property type="entry name" value="HTH_CRP"/>
</dbReference>
<keyword evidence="1" id="KW-0805">Transcription regulation</keyword>
<dbReference type="InterPro" id="IPR050397">
    <property type="entry name" value="Env_Response_Regulators"/>
</dbReference>
<dbReference type="PANTHER" id="PTHR24567:SF74">
    <property type="entry name" value="HTH-TYPE TRANSCRIPTIONAL REGULATOR ARCR"/>
    <property type="match status" value="1"/>
</dbReference>
<dbReference type="RefSeq" id="WP_275429372.1">
    <property type="nucleotide sequence ID" value="NZ_JBFAUJ010000006.1"/>
</dbReference>
<dbReference type="SMART" id="SM00419">
    <property type="entry name" value="HTH_CRP"/>
    <property type="match status" value="1"/>
</dbReference>